<comment type="function">
    <text evidence="29">Catalyzes the formation of the signaling molecule cAMP in response to G-protein signaling.</text>
</comment>
<feature type="transmembrane region" description="Helical" evidence="33">
    <location>
        <begin position="595"/>
        <end position="614"/>
    </location>
</feature>
<feature type="transmembrane region" description="Helical" evidence="33">
    <location>
        <begin position="784"/>
        <end position="803"/>
    </location>
</feature>
<feature type="transmembrane region" description="Helical" evidence="33">
    <location>
        <begin position="113"/>
        <end position="135"/>
    </location>
</feature>
<dbReference type="GO" id="GO:0005794">
    <property type="term" value="C:Golgi apparatus"/>
    <property type="evidence" value="ECO:0007669"/>
    <property type="project" value="UniProtKB-SubCell"/>
</dbReference>
<dbReference type="PIRSF" id="PIRSF039050">
    <property type="entry name" value="Ade_cyc"/>
    <property type="match status" value="1"/>
</dbReference>
<feature type="binding site" evidence="31">
    <location>
        <position position="363"/>
    </location>
    <ligand>
        <name>Mg(2+)</name>
        <dbReference type="ChEBI" id="CHEBI:18420"/>
        <label>1</label>
        <note>catalytic</note>
    </ligand>
</feature>
<keyword evidence="22 29" id="KW-0115">cAMP biosynthesis</keyword>
<dbReference type="RefSeq" id="XP_022088757.1">
    <property type="nucleotide sequence ID" value="XM_022233065.1"/>
</dbReference>
<evidence type="ECO:0000256" key="17">
    <source>
        <dbReference type="ARBA" id="ARBA00022840"/>
    </source>
</evidence>
<evidence type="ECO:0000313" key="36">
    <source>
        <dbReference type="RefSeq" id="XP_022088757.1"/>
    </source>
</evidence>
<dbReference type="Pfam" id="PF16214">
    <property type="entry name" value="AC_N"/>
    <property type="match status" value="1"/>
</dbReference>
<proteinExistence type="inferred from homology"/>
<feature type="transmembrane region" description="Helical" evidence="33">
    <location>
        <begin position="86"/>
        <end position="107"/>
    </location>
</feature>
<feature type="transmembrane region" description="Helical" evidence="33">
    <location>
        <begin position="197"/>
        <end position="217"/>
    </location>
</feature>
<feature type="binding site" evidence="30">
    <location>
        <begin position="998"/>
        <end position="1000"/>
    </location>
    <ligand>
        <name>ATP</name>
        <dbReference type="ChEBI" id="CHEBI:30616"/>
    </ligand>
</feature>
<dbReference type="SUPFAM" id="SSF55073">
    <property type="entry name" value="Nucleotide cyclase"/>
    <property type="match status" value="2"/>
</dbReference>
<feature type="binding site" evidence="31">
    <location>
        <position position="319"/>
    </location>
    <ligand>
        <name>Mg(2+)</name>
        <dbReference type="ChEBI" id="CHEBI:18420"/>
        <label>1</label>
        <note>catalytic</note>
    </ligand>
</feature>
<keyword evidence="18 29" id="KW-0460">Magnesium</keyword>
<feature type="transmembrane region" description="Helical" evidence="33">
    <location>
        <begin position="663"/>
        <end position="683"/>
    </location>
</feature>
<dbReference type="OMA" id="CVYMGLS"/>
<evidence type="ECO:0000256" key="25">
    <source>
        <dbReference type="ARBA" id="ARBA00023180"/>
    </source>
</evidence>
<dbReference type="Gene3D" id="3.30.70.1230">
    <property type="entry name" value="Nucleotide cyclase"/>
    <property type="match status" value="2"/>
</dbReference>
<keyword evidence="24 29" id="KW-0472">Membrane</keyword>
<dbReference type="PROSITE" id="PS00452">
    <property type="entry name" value="GUANYLATE_CYCLASE_1"/>
    <property type="match status" value="1"/>
</dbReference>
<keyword evidence="15" id="KW-0677">Repeat</keyword>
<evidence type="ECO:0000256" key="3">
    <source>
        <dbReference type="ARBA" id="ARBA00004138"/>
    </source>
</evidence>
<dbReference type="PANTHER" id="PTHR45627">
    <property type="entry name" value="ADENYLATE CYCLASE TYPE 1"/>
    <property type="match status" value="1"/>
</dbReference>
<keyword evidence="27 29" id="KW-0456">Lyase</keyword>
<dbReference type="InterPro" id="IPR032628">
    <property type="entry name" value="AC_N"/>
</dbReference>
<feature type="binding site" evidence="30">
    <location>
        <begin position="1005"/>
        <end position="1009"/>
    </location>
    <ligand>
        <name>ATP</name>
        <dbReference type="ChEBI" id="CHEBI:30616"/>
    </ligand>
</feature>
<evidence type="ECO:0000259" key="34">
    <source>
        <dbReference type="PROSITE" id="PS50125"/>
    </source>
</evidence>
<accession>A0A8B7Y871</accession>
<keyword evidence="9" id="KW-1017">Isopeptide bond</keyword>
<evidence type="ECO:0000256" key="11">
    <source>
        <dbReference type="ARBA" id="ARBA00022606"/>
    </source>
</evidence>
<evidence type="ECO:0000256" key="5">
    <source>
        <dbReference type="ARBA" id="ARBA00004555"/>
    </source>
</evidence>
<feature type="binding site" evidence="31">
    <location>
        <position position="320"/>
    </location>
    <ligand>
        <name>Mg(2+)</name>
        <dbReference type="ChEBI" id="CHEBI:18420"/>
        <label>2</label>
        <note>catalytic</note>
    </ligand>
</feature>
<reference evidence="36" key="1">
    <citation type="submission" date="2025-08" db="UniProtKB">
        <authorList>
            <consortium name="RefSeq"/>
        </authorList>
    </citation>
    <scope>IDENTIFICATION</scope>
</reference>
<evidence type="ECO:0000256" key="10">
    <source>
        <dbReference type="ARBA" id="ARBA00022553"/>
    </source>
</evidence>
<dbReference type="SMART" id="SM00044">
    <property type="entry name" value="CYCc"/>
    <property type="match status" value="2"/>
</dbReference>
<keyword evidence="11" id="KW-0716">Sensory transduction</keyword>
<keyword evidence="23" id="KW-0333">Golgi apparatus</keyword>
<evidence type="ECO:0000256" key="29">
    <source>
        <dbReference type="PIRNR" id="PIRNR039050"/>
    </source>
</evidence>
<feature type="transmembrane region" description="Helical" evidence="33">
    <location>
        <begin position="229"/>
        <end position="246"/>
    </location>
</feature>
<dbReference type="AlphaFoldDB" id="A0A8B7Y871"/>
<feature type="binding site" evidence="31">
    <location>
        <position position="319"/>
    </location>
    <ligand>
        <name>Mg(2+)</name>
        <dbReference type="ChEBI" id="CHEBI:18420"/>
        <label>2</label>
        <note>catalytic</note>
    </ligand>
</feature>
<evidence type="ECO:0000256" key="24">
    <source>
        <dbReference type="ARBA" id="ARBA00023136"/>
    </source>
</evidence>
<name>A0A8B7Y871_ACAPL</name>
<feature type="transmembrane region" description="Helical" evidence="33">
    <location>
        <begin position="147"/>
        <end position="168"/>
    </location>
</feature>
<keyword evidence="16 29" id="KW-0547">Nucleotide-binding</keyword>
<dbReference type="OrthoDB" id="10261550at2759"/>
<comment type="cofactor">
    <cofactor evidence="31">
        <name>Mg(2+)</name>
        <dbReference type="ChEBI" id="CHEBI:18420"/>
    </cofactor>
    <cofactor evidence="31">
        <name>Mn(2+)</name>
        <dbReference type="ChEBI" id="CHEBI:29035"/>
    </cofactor>
    <text evidence="31">Binds 2 magnesium ions per subunit. Is also active with manganese (in vitro).</text>
</comment>
<dbReference type="CDD" id="cd07302">
    <property type="entry name" value="CHD"/>
    <property type="match status" value="2"/>
</dbReference>
<dbReference type="GO" id="GO:0005929">
    <property type="term" value="C:cilium"/>
    <property type="evidence" value="ECO:0007669"/>
    <property type="project" value="UniProtKB-SubCell"/>
</dbReference>
<dbReference type="GO" id="GO:0046872">
    <property type="term" value="F:metal ion binding"/>
    <property type="evidence" value="ECO:0007669"/>
    <property type="project" value="UniProtKB-KW"/>
</dbReference>
<evidence type="ECO:0000256" key="2">
    <source>
        <dbReference type="ARBA" id="ARBA00001936"/>
    </source>
</evidence>
<dbReference type="GO" id="GO:0006171">
    <property type="term" value="P:cAMP biosynthetic process"/>
    <property type="evidence" value="ECO:0007669"/>
    <property type="project" value="UniProtKB-KW"/>
</dbReference>
<evidence type="ECO:0000256" key="6">
    <source>
        <dbReference type="ARBA" id="ARBA00004651"/>
    </source>
</evidence>
<keyword evidence="7" id="KW-1003">Cell membrane</keyword>
<evidence type="ECO:0000256" key="14">
    <source>
        <dbReference type="ARBA" id="ARBA00022725"/>
    </source>
</evidence>
<dbReference type="FunFam" id="3.30.70.1230:FF:000006">
    <property type="entry name" value="Adenylate cyclase"/>
    <property type="match status" value="1"/>
</dbReference>
<evidence type="ECO:0000256" key="32">
    <source>
        <dbReference type="RuleBase" id="RU000405"/>
    </source>
</evidence>
<feature type="domain" description="Guanylate cyclase" evidence="34">
    <location>
        <begin position="314"/>
        <end position="441"/>
    </location>
</feature>
<dbReference type="InterPro" id="IPR018297">
    <property type="entry name" value="A/G_cyclase_CS"/>
</dbReference>
<feature type="binding site" evidence="30">
    <location>
        <position position="918"/>
    </location>
    <ligand>
        <name>ATP</name>
        <dbReference type="ChEBI" id="CHEBI:30616"/>
    </ligand>
</feature>
<dbReference type="GO" id="GO:0035556">
    <property type="term" value="P:intracellular signal transduction"/>
    <property type="evidence" value="ECO:0007669"/>
    <property type="project" value="InterPro"/>
</dbReference>
<gene>
    <name evidence="36" type="primary">LOC110978247</name>
</gene>
<dbReference type="InterPro" id="IPR029787">
    <property type="entry name" value="Nucleotide_cyclase"/>
</dbReference>
<evidence type="ECO:0000256" key="22">
    <source>
        <dbReference type="ARBA" id="ARBA00022998"/>
    </source>
</evidence>
<evidence type="ECO:0000256" key="20">
    <source>
        <dbReference type="ARBA" id="ARBA00022860"/>
    </source>
</evidence>
<feature type="transmembrane region" description="Helical" evidence="33">
    <location>
        <begin position="710"/>
        <end position="728"/>
    </location>
</feature>
<dbReference type="GO" id="GO:0005886">
    <property type="term" value="C:plasma membrane"/>
    <property type="evidence" value="ECO:0007669"/>
    <property type="project" value="UniProtKB-SubCell"/>
</dbReference>
<keyword evidence="10" id="KW-0597">Phosphoprotein</keyword>
<feature type="domain" description="Guanylate cyclase" evidence="34">
    <location>
        <begin position="866"/>
        <end position="1011"/>
    </location>
</feature>
<dbReference type="GO" id="GO:0005516">
    <property type="term" value="F:calmodulin binding"/>
    <property type="evidence" value="ECO:0007669"/>
    <property type="project" value="UniProtKB-KW"/>
</dbReference>
<feature type="binding site" evidence="30">
    <location>
        <position position="1045"/>
    </location>
    <ligand>
        <name>ATP</name>
        <dbReference type="ChEBI" id="CHEBI:30616"/>
    </ligand>
</feature>
<dbReference type="FunFam" id="3.30.70.1230:FF:000009">
    <property type="entry name" value="Adenylate cyclase"/>
    <property type="match status" value="1"/>
</dbReference>
<dbReference type="InterPro" id="IPR030672">
    <property type="entry name" value="Adcy"/>
</dbReference>
<comment type="subcellular location">
    <subcellularLocation>
        <location evidence="6">Cell membrane</location>
        <topology evidence="6">Multi-pass membrane protein</topology>
    </subcellularLocation>
    <subcellularLocation>
        <location evidence="3">Cell projection</location>
        <location evidence="3">Cilium</location>
    </subcellularLocation>
    <subcellularLocation>
        <location evidence="4">Cytoplasm</location>
    </subcellularLocation>
    <subcellularLocation>
        <location evidence="5">Golgi apparatus</location>
    </subcellularLocation>
</comment>
<evidence type="ECO:0000256" key="31">
    <source>
        <dbReference type="PIRSR" id="PIRSR039050-51"/>
    </source>
</evidence>
<evidence type="ECO:0000256" key="12">
    <source>
        <dbReference type="ARBA" id="ARBA00022692"/>
    </source>
</evidence>
<protein>
    <recommendedName>
        <fullName evidence="29">adenylate cyclase</fullName>
        <ecNumber evidence="29">4.6.1.1</ecNumber>
    </recommendedName>
</protein>
<keyword evidence="12 33" id="KW-0812">Transmembrane</keyword>
<dbReference type="GeneID" id="110978247"/>
<evidence type="ECO:0000256" key="18">
    <source>
        <dbReference type="ARBA" id="ARBA00022842"/>
    </source>
</evidence>
<dbReference type="GO" id="GO:0004016">
    <property type="term" value="F:adenylate cyclase activity"/>
    <property type="evidence" value="ECO:0007669"/>
    <property type="project" value="UniProtKB-EC"/>
</dbReference>
<evidence type="ECO:0000256" key="21">
    <source>
        <dbReference type="ARBA" id="ARBA00022989"/>
    </source>
</evidence>
<evidence type="ECO:0000313" key="35">
    <source>
        <dbReference type="Proteomes" id="UP000694845"/>
    </source>
</evidence>
<comment type="cofactor">
    <cofactor evidence="2">
        <name>Mn(2+)</name>
        <dbReference type="ChEBI" id="CHEBI:29035"/>
    </cofactor>
</comment>
<feature type="binding site" evidence="30">
    <location>
        <begin position="319"/>
        <end position="324"/>
    </location>
    <ligand>
        <name>ATP</name>
        <dbReference type="ChEBI" id="CHEBI:30616"/>
    </ligand>
</feature>
<dbReference type="PROSITE" id="PS50125">
    <property type="entry name" value="GUANYLATE_CYCLASE_2"/>
    <property type="match status" value="2"/>
</dbReference>
<keyword evidence="20" id="KW-0112">Calmodulin-binding</keyword>
<feature type="transmembrane region" description="Helical" evidence="33">
    <location>
        <begin position="174"/>
        <end position="190"/>
    </location>
</feature>
<dbReference type="KEGG" id="aplc:110978247"/>
<dbReference type="Pfam" id="PF00211">
    <property type="entry name" value="Guanylate_cyc"/>
    <property type="match status" value="2"/>
</dbReference>
<keyword evidence="21 33" id="KW-1133">Transmembrane helix</keyword>
<evidence type="ECO:0000256" key="16">
    <source>
        <dbReference type="ARBA" id="ARBA00022741"/>
    </source>
</evidence>
<feature type="transmembrane region" description="Helical" evidence="33">
    <location>
        <begin position="735"/>
        <end position="752"/>
    </location>
</feature>
<keyword evidence="17 29" id="KW-0067">ATP-binding</keyword>
<keyword evidence="28" id="KW-0966">Cell projection</keyword>
<evidence type="ECO:0000256" key="9">
    <source>
        <dbReference type="ARBA" id="ARBA00022499"/>
    </source>
</evidence>
<dbReference type="InterPro" id="IPR001054">
    <property type="entry name" value="A/G_cyclase"/>
</dbReference>
<evidence type="ECO:0000256" key="1">
    <source>
        <dbReference type="ARBA" id="ARBA00001593"/>
    </source>
</evidence>
<dbReference type="GO" id="GO:0007608">
    <property type="term" value="P:sensory perception of smell"/>
    <property type="evidence" value="ECO:0007669"/>
    <property type="project" value="UniProtKB-KW"/>
</dbReference>
<keyword evidence="25" id="KW-0325">Glycoprotein</keyword>
<comment type="catalytic activity">
    <reaction evidence="1 29">
        <text>ATP = 3',5'-cyclic AMP + diphosphate</text>
        <dbReference type="Rhea" id="RHEA:15389"/>
        <dbReference type="ChEBI" id="CHEBI:30616"/>
        <dbReference type="ChEBI" id="CHEBI:33019"/>
        <dbReference type="ChEBI" id="CHEBI:58165"/>
        <dbReference type="EC" id="4.6.1.1"/>
    </reaction>
</comment>
<evidence type="ECO:0000256" key="8">
    <source>
        <dbReference type="ARBA" id="ARBA00022490"/>
    </source>
</evidence>
<feature type="binding site" evidence="30">
    <location>
        <begin position="361"/>
        <end position="363"/>
    </location>
    <ligand>
        <name>ATP</name>
        <dbReference type="ChEBI" id="CHEBI:30616"/>
    </ligand>
</feature>
<feature type="transmembrane region" description="Helical" evidence="33">
    <location>
        <begin position="620"/>
        <end position="642"/>
    </location>
</feature>
<dbReference type="EC" id="4.6.1.1" evidence="29"/>
<keyword evidence="8" id="KW-0963">Cytoplasm</keyword>
<dbReference type="GO" id="GO:0005524">
    <property type="term" value="F:ATP binding"/>
    <property type="evidence" value="ECO:0007669"/>
    <property type="project" value="UniProtKB-UniRule"/>
</dbReference>
<evidence type="ECO:0000256" key="23">
    <source>
        <dbReference type="ARBA" id="ARBA00023034"/>
    </source>
</evidence>
<dbReference type="PANTHER" id="PTHR45627:SF30">
    <property type="entry name" value="ADENYLATE CYCLASE TYPE 3"/>
    <property type="match status" value="1"/>
</dbReference>
<evidence type="ECO:0000256" key="19">
    <source>
        <dbReference type="ARBA" id="ARBA00022843"/>
    </source>
</evidence>
<keyword evidence="19" id="KW-0832">Ubl conjugation</keyword>
<evidence type="ECO:0000256" key="4">
    <source>
        <dbReference type="ARBA" id="ARBA00004496"/>
    </source>
</evidence>
<organism evidence="35 36">
    <name type="scientific">Acanthaster planci</name>
    <name type="common">Crown-of-thorns starfish</name>
    <dbReference type="NCBI Taxonomy" id="133434"/>
    <lineage>
        <taxon>Eukaryota</taxon>
        <taxon>Metazoa</taxon>
        <taxon>Echinodermata</taxon>
        <taxon>Eleutherozoa</taxon>
        <taxon>Asterozoa</taxon>
        <taxon>Asteroidea</taxon>
        <taxon>Valvatacea</taxon>
        <taxon>Valvatida</taxon>
        <taxon>Acanthasteridae</taxon>
        <taxon>Acanthaster</taxon>
    </lineage>
</organism>
<evidence type="ECO:0000256" key="26">
    <source>
        <dbReference type="ARBA" id="ARBA00023211"/>
    </source>
</evidence>
<dbReference type="GO" id="GO:0007189">
    <property type="term" value="P:adenylate cyclase-activating G protein-coupled receptor signaling pathway"/>
    <property type="evidence" value="ECO:0007669"/>
    <property type="project" value="TreeGrafter"/>
</dbReference>
<keyword evidence="26 31" id="KW-0464">Manganese</keyword>
<dbReference type="Proteomes" id="UP000694845">
    <property type="component" value="Unplaced"/>
</dbReference>
<keyword evidence="13 29" id="KW-0479">Metal-binding</keyword>
<comment type="similarity">
    <text evidence="29 32">Belongs to the adenylyl cyclase class-4/guanylyl cyclase family.</text>
</comment>
<evidence type="ECO:0000256" key="30">
    <source>
        <dbReference type="PIRSR" id="PIRSR039050-50"/>
    </source>
</evidence>
<feature type="binding site" evidence="31">
    <location>
        <position position="363"/>
    </location>
    <ligand>
        <name>Mg(2+)</name>
        <dbReference type="ChEBI" id="CHEBI:18420"/>
        <label>2</label>
        <note>catalytic</note>
    </ligand>
</feature>
<keyword evidence="14" id="KW-0552">Olfaction</keyword>
<evidence type="ECO:0000256" key="13">
    <source>
        <dbReference type="ARBA" id="ARBA00022723"/>
    </source>
</evidence>
<sequence length="1070" mass="121647">MRGTKSHLGGGETPIITADMETGQELEMSTTDADIAKMKRRERRKSRQSVGDFWYQCLPGWLRYQFKSPSMEATYQTYFTRQRRDALPVLAGFALLFDLVVLALYIYKKLTVAIAIMAITTVTNLIVFALCQYKLVTDWTLLHIMPYAVWLLLTGQTAVDLFFFYKPLSPSDGVGWQVFFIFASFVMLPVRLRYILVLSLLNIVVHSVMVGVLSRVYVSNLGVQLASNLMLYACSMIVGCIVFLMADRKQRRAFVETKAALEIKLTLQEQSTQQEELLLSVLPKHVADDMMKDMGTVNKGQFNRIYIKRHENVSILFADIVGFTAMSSKMSAKELVKTLNALFANFDKLAEKHHQLRIKILGDCYYCICGVPEQRQDHAACCVQMGLDMVVAIAAVREKTQSGVDMRVGIHTGAVLAGVMGQQRWQFDVWSTAVVLANHMESGGIPGRVHISQDTFGCLNGEFEVEPGEGETRDDYIKDQGIKTYLIKVNKDNVKKAAAFTSIILSDDGSTTKRSEEEESDVKANDANGKTVTFDEEVPEPKPDEGITNRKLYEALVEREADAAKTSGMRRFSLWFRDKTLEDTFHREKERQSPVGFCCAIIIMVFGFCVQMMVLPRTTASYVTFAVGLFLLVLIFYISMATSFKNRYPDTLVCVSSWMESTYVARTLIVTCVAVIVAASDVVDMVVCELGDSKIETLDTQSPMCIYGRYYTYTGILVLVTITVMIHVTQFIKMILILLIGLVYTLLNLVFYKEIFIRYDNYQLEQVSTLSLTDNPNEFPSRYVITYQLLAAGFALIFYNRFLEVTNRLLFYWKYETRKQKEEVGKLRIRNEVLVLNIMPIHVAKHFLRNKRKDEDLYAQDYPEVGVMFASIPNFSEFYSEDTINNQGTECLRFLNEIISDFDTLLKAVRFRSICKIKTITSTYMASSGMVAEPEKIIYEGEQERWQHLADLVNFAFALRDTLDTINQQSFNNFIMKVGINHGPVLAGVIGARKPHYDIWGNTVNVASRMESTGKAGFIQVIEETMKVLKRFGFKFQQRGYVKVKGKGELLTFYLIGKEEKDDLLPNMIV</sequence>
<feature type="binding site" evidence="30">
    <location>
        <position position="407"/>
    </location>
    <ligand>
        <name>ATP</name>
        <dbReference type="ChEBI" id="CHEBI:30616"/>
    </ligand>
</feature>
<evidence type="ECO:0000256" key="33">
    <source>
        <dbReference type="SAM" id="Phobius"/>
    </source>
</evidence>
<keyword evidence="35" id="KW-1185">Reference proteome</keyword>
<evidence type="ECO:0000256" key="7">
    <source>
        <dbReference type="ARBA" id="ARBA00022475"/>
    </source>
</evidence>
<evidence type="ECO:0000256" key="15">
    <source>
        <dbReference type="ARBA" id="ARBA00022737"/>
    </source>
</evidence>
<evidence type="ECO:0000256" key="28">
    <source>
        <dbReference type="ARBA" id="ARBA00023273"/>
    </source>
</evidence>
<evidence type="ECO:0000256" key="27">
    <source>
        <dbReference type="ARBA" id="ARBA00023239"/>
    </source>
</evidence>